<keyword evidence="2 4" id="KW-0238">DNA-binding</keyword>
<dbReference type="Pfam" id="PF00505">
    <property type="entry name" value="HMG_box"/>
    <property type="match status" value="1"/>
</dbReference>
<evidence type="ECO:0000256" key="1">
    <source>
        <dbReference type="ARBA" id="ARBA00004123"/>
    </source>
</evidence>
<dbReference type="GO" id="GO:0005634">
    <property type="term" value="C:nucleus"/>
    <property type="evidence" value="ECO:0007669"/>
    <property type="project" value="UniProtKB-SubCell"/>
</dbReference>
<dbReference type="EMBL" id="JAEAOA010001103">
    <property type="protein sequence ID" value="KAK3610995.1"/>
    <property type="molecule type" value="Genomic_DNA"/>
</dbReference>
<evidence type="ECO:0000313" key="8">
    <source>
        <dbReference type="Proteomes" id="UP001195483"/>
    </source>
</evidence>
<reference evidence="7" key="3">
    <citation type="submission" date="2023-05" db="EMBL/GenBank/DDBJ databases">
        <authorList>
            <person name="Smith C.H."/>
        </authorList>
    </citation>
    <scope>NUCLEOTIDE SEQUENCE</scope>
    <source>
        <strain evidence="7">CHS0354</strain>
        <tissue evidence="7">Mantle</tissue>
    </source>
</reference>
<comment type="subcellular location">
    <subcellularLocation>
        <location evidence="1">Nucleus</location>
    </subcellularLocation>
</comment>
<organism evidence="7 8">
    <name type="scientific">Potamilus streckersoni</name>
    <dbReference type="NCBI Taxonomy" id="2493646"/>
    <lineage>
        <taxon>Eukaryota</taxon>
        <taxon>Metazoa</taxon>
        <taxon>Spiralia</taxon>
        <taxon>Lophotrochozoa</taxon>
        <taxon>Mollusca</taxon>
        <taxon>Bivalvia</taxon>
        <taxon>Autobranchia</taxon>
        <taxon>Heteroconchia</taxon>
        <taxon>Palaeoheterodonta</taxon>
        <taxon>Unionida</taxon>
        <taxon>Unionoidea</taxon>
        <taxon>Unionidae</taxon>
        <taxon>Ambleminae</taxon>
        <taxon>Lampsilini</taxon>
        <taxon>Potamilus</taxon>
    </lineage>
</organism>
<feature type="compositionally biased region" description="Low complexity" evidence="5">
    <location>
        <begin position="125"/>
        <end position="134"/>
    </location>
</feature>
<feature type="DNA-binding region" description="HMG box" evidence="4">
    <location>
        <begin position="45"/>
        <end position="113"/>
    </location>
</feature>
<evidence type="ECO:0000313" key="7">
    <source>
        <dbReference type="EMBL" id="KAK3610995.1"/>
    </source>
</evidence>
<dbReference type="InterPro" id="IPR009071">
    <property type="entry name" value="HMG_box_dom"/>
</dbReference>
<dbReference type="InterPro" id="IPR036910">
    <property type="entry name" value="HMG_box_dom_sf"/>
</dbReference>
<sequence length="355" mass="40091">MIPPNNSSDSSSQAALSAFGSQLINPQSRTPYSDATQCKKSSNHVKRPMNAFMVWSQIERRKISEVSPDMHNAEISKRLGKRWKQLTDVDRQPFIEEAERLRILHMQEYPDYKYRPRKKAKPVAKSDSGKISKSSIRRTDRQKQRAIKTAVAIQSSLTSVNKSEINSSRLKLKLTIDKKFKDSIKASKHVSVPASQLTPPGKVPSSPDRYTPMTPDSTSFYPEEVYDTPMPSPQDEDIKPQLNVFQTINPFQDDGPSLADLDNLTDVLQLPTNWQYELNNLDLAKLADTTDFPNFDQILPMSISHPQNSYTRQNAAANLPISSVDSTDYSTPEVSAIMDGDWQTFFSEGTYKLAR</sequence>
<dbReference type="PANTHER" id="PTHR10270">
    <property type="entry name" value="SOX TRANSCRIPTION FACTOR"/>
    <property type="match status" value="1"/>
</dbReference>
<feature type="compositionally biased region" description="Polar residues" evidence="5">
    <location>
        <begin position="19"/>
        <end position="40"/>
    </location>
</feature>
<feature type="region of interest" description="Disordered" evidence="5">
    <location>
        <begin position="187"/>
        <end position="216"/>
    </location>
</feature>
<dbReference type="CDD" id="cd22029">
    <property type="entry name" value="HMG-box_SoxC"/>
    <property type="match status" value="1"/>
</dbReference>
<evidence type="ECO:0000256" key="5">
    <source>
        <dbReference type="SAM" id="MobiDB-lite"/>
    </source>
</evidence>
<evidence type="ECO:0000256" key="3">
    <source>
        <dbReference type="ARBA" id="ARBA00023242"/>
    </source>
</evidence>
<name>A0AAE0WF76_9BIVA</name>
<dbReference type="GO" id="GO:0000978">
    <property type="term" value="F:RNA polymerase II cis-regulatory region sequence-specific DNA binding"/>
    <property type="evidence" value="ECO:0007669"/>
    <property type="project" value="TreeGrafter"/>
</dbReference>
<dbReference type="AlphaFoldDB" id="A0AAE0WF76"/>
<gene>
    <name evidence="7" type="ORF">CHS0354_017874</name>
</gene>
<accession>A0AAE0WF76</accession>
<reference evidence="7" key="2">
    <citation type="journal article" date="2021" name="Genome Biol. Evol.">
        <title>Developing a high-quality reference genome for a parasitic bivalve with doubly uniparental inheritance (Bivalvia: Unionida).</title>
        <authorList>
            <person name="Smith C.H."/>
        </authorList>
    </citation>
    <scope>NUCLEOTIDE SEQUENCE</scope>
    <source>
        <strain evidence="7">CHS0354</strain>
        <tissue evidence="7">Mantle</tissue>
    </source>
</reference>
<dbReference type="Proteomes" id="UP001195483">
    <property type="component" value="Unassembled WGS sequence"/>
</dbReference>
<evidence type="ECO:0000259" key="6">
    <source>
        <dbReference type="PROSITE" id="PS50118"/>
    </source>
</evidence>
<feature type="region of interest" description="Disordered" evidence="5">
    <location>
        <begin position="116"/>
        <end position="144"/>
    </location>
</feature>
<reference evidence="7" key="1">
    <citation type="journal article" date="2021" name="Genome Biol. Evol.">
        <title>A High-Quality Reference Genome for a Parasitic Bivalve with Doubly Uniparental Inheritance (Bivalvia: Unionida).</title>
        <authorList>
            <person name="Smith C.H."/>
        </authorList>
    </citation>
    <scope>NUCLEOTIDE SEQUENCE</scope>
    <source>
        <strain evidence="7">CHS0354</strain>
    </source>
</reference>
<protein>
    <recommendedName>
        <fullName evidence="6">HMG box domain-containing protein</fullName>
    </recommendedName>
</protein>
<evidence type="ECO:0000256" key="4">
    <source>
        <dbReference type="PROSITE-ProRule" id="PRU00267"/>
    </source>
</evidence>
<dbReference type="SUPFAM" id="SSF47095">
    <property type="entry name" value="HMG-box"/>
    <property type="match status" value="1"/>
</dbReference>
<keyword evidence="3 4" id="KW-0539">Nucleus</keyword>
<dbReference type="FunFam" id="1.10.30.10:FF:000007">
    <property type="entry name" value="Transcription factor SOX"/>
    <property type="match status" value="1"/>
</dbReference>
<proteinExistence type="predicted"/>
<dbReference type="InterPro" id="IPR050140">
    <property type="entry name" value="SRY-related_HMG-box_TF-like"/>
</dbReference>
<feature type="domain" description="HMG box" evidence="6">
    <location>
        <begin position="45"/>
        <end position="113"/>
    </location>
</feature>
<feature type="region of interest" description="Disordered" evidence="5">
    <location>
        <begin position="1"/>
        <end position="44"/>
    </location>
</feature>
<comment type="caution">
    <text evidence="7">The sequence shown here is derived from an EMBL/GenBank/DDBJ whole genome shotgun (WGS) entry which is preliminary data.</text>
</comment>
<dbReference type="GO" id="GO:0001228">
    <property type="term" value="F:DNA-binding transcription activator activity, RNA polymerase II-specific"/>
    <property type="evidence" value="ECO:0007669"/>
    <property type="project" value="TreeGrafter"/>
</dbReference>
<dbReference type="Gene3D" id="1.10.30.10">
    <property type="entry name" value="High mobility group box domain"/>
    <property type="match status" value="1"/>
</dbReference>
<evidence type="ECO:0000256" key="2">
    <source>
        <dbReference type="ARBA" id="ARBA00023125"/>
    </source>
</evidence>
<dbReference type="GO" id="GO:0000122">
    <property type="term" value="P:negative regulation of transcription by RNA polymerase II"/>
    <property type="evidence" value="ECO:0007669"/>
    <property type="project" value="TreeGrafter"/>
</dbReference>
<feature type="compositionally biased region" description="Low complexity" evidence="5">
    <location>
        <begin position="7"/>
        <end position="18"/>
    </location>
</feature>
<dbReference type="SMART" id="SM00398">
    <property type="entry name" value="HMG"/>
    <property type="match status" value="1"/>
</dbReference>
<dbReference type="PANTHER" id="PTHR10270:SF323">
    <property type="entry name" value="TRANSCRIPTION FACTOR SOX-14-RELATED"/>
    <property type="match status" value="1"/>
</dbReference>
<dbReference type="GO" id="GO:0030182">
    <property type="term" value="P:neuron differentiation"/>
    <property type="evidence" value="ECO:0007669"/>
    <property type="project" value="TreeGrafter"/>
</dbReference>
<dbReference type="PROSITE" id="PS50118">
    <property type="entry name" value="HMG_BOX_2"/>
    <property type="match status" value="1"/>
</dbReference>
<dbReference type="GO" id="GO:0007420">
    <property type="term" value="P:brain development"/>
    <property type="evidence" value="ECO:0007669"/>
    <property type="project" value="TreeGrafter"/>
</dbReference>
<keyword evidence="8" id="KW-1185">Reference proteome</keyword>